<evidence type="ECO:0000256" key="3">
    <source>
        <dbReference type="RuleBase" id="RU362118"/>
    </source>
</evidence>
<dbReference type="GO" id="GO:0030170">
    <property type="term" value="F:pyridoxal phosphate binding"/>
    <property type="evidence" value="ECO:0007669"/>
    <property type="project" value="InterPro"/>
</dbReference>
<evidence type="ECO:0000313" key="6">
    <source>
        <dbReference type="Proteomes" id="UP000321820"/>
    </source>
</evidence>
<proteinExistence type="inferred from homology"/>
<dbReference type="Gene3D" id="3.40.640.10">
    <property type="entry name" value="Type I PLP-dependent aspartate aminotransferase-like (Major domain)"/>
    <property type="match status" value="1"/>
</dbReference>
<reference evidence="5 6" key="1">
    <citation type="submission" date="2019-08" db="EMBL/GenBank/DDBJ databases">
        <title>Complete genome sequence of Terriglobus albidus strain ORNL.</title>
        <authorList>
            <person name="Podar M."/>
        </authorList>
    </citation>
    <scope>NUCLEOTIDE SEQUENCE [LARGE SCALE GENOMIC DNA]</scope>
    <source>
        <strain evidence="5 6">ORNL</strain>
    </source>
</reference>
<dbReference type="InterPro" id="IPR000277">
    <property type="entry name" value="Cys/Met-Metab_PyrdxlP-dep_enz"/>
</dbReference>
<evidence type="ECO:0000256" key="4">
    <source>
        <dbReference type="SAM" id="SignalP"/>
    </source>
</evidence>
<dbReference type="Proteomes" id="UP000321820">
    <property type="component" value="Chromosome"/>
</dbReference>
<feature type="signal peptide" evidence="4">
    <location>
        <begin position="1"/>
        <end position="38"/>
    </location>
</feature>
<evidence type="ECO:0000256" key="2">
    <source>
        <dbReference type="ARBA" id="ARBA00022898"/>
    </source>
</evidence>
<comment type="cofactor">
    <cofactor evidence="1 3">
        <name>pyridoxal 5'-phosphate</name>
        <dbReference type="ChEBI" id="CHEBI:597326"/>
    </cofactor>
</comment>
<dbReference type="OrthoDB" id="9787096at2"/>
<sequence length="537" mass="58098">MCALPKLRPTRRDLLKQTGALSALAAVSPLAAAGSAEAQVAHSAPSHAVTFQPGTLQDNVFTKLGVRPIINAHGTFTIITGSRSLPEVKQAMFEASHYYVHLDELMPKVGAEIAKLVGAEHAVVTTGCEAAIALATVACSCGTDPELSQAFPYKRKKSQVIIPKHSRNPYDFGVRMTGAEIVEVDSAEELQAKLTDQVAMIYILSGPAAEKGPLSIPSICAMAKAKNVPVFVDAAAEEPLVPNIHLQHGATLVGYSGGKCMRGPQAAGMMIGQADLIKAAWFQASPHHNYGRAYKVGKEEIMGLLAAVRQWYKRDHDAEQKAWKSWLDQIADKIKGLPSVRVEYLDPEDLSNRSPRLRVHWDANQVKITGTELFKRLDEGTPRIMLDGGTGVRPDKMESSFTIMPYMLEAWEIPIIADAIHEAMTKPGHYENPVVPTGAAKVDGKWAVSLKYTRGTAEQTFELQQSGSDLKGKQVGAIYQADLKGSIHGNDLKLFARMPVSGHEVTWDFVGTVQGNTASGTVALGEYGMAEWKAVRA</sequence>
<dbReference type="GO" id="GO:0019346">
    <property type="term" value="P:transsulfuration"/>
    <property type="evidence" value="ECO:0007669"/>
    <property type="project" value="InterPro"/>
</dbReference>
<gene>
    <name evidence="5" type="ORF">FTW19_05100</name>
</gene>
<dbReference type="KEGG" id="talb:FTW19_05100"/>
<name>A0A5B9E9X1_9BACT</name>
<evidence type="ECO:0000313" key="5">
    <source>
        <dbReference type="EMBL" id="QEE27440.1"/>
    </source>
</evidence>
<keyword evidence="4" id="KW-0732">Signal</keyword>
<comment type="similarity">
    <text evidence="3">Belongs to the trans-sulfuration enzymes family.</text>
</comment>
<organism evidence="5 6">
    <name type="scientific">Terriglobus albidus</name>
    <dbReference type="NCBI Taxonomy" id="1592106"/>
    <lineage>
        <taxon>Bacteria</taxon>
        <taxon>Pseudomonadati</taxon>
        <taxon>Acidobacteriota</taxon>
        <taxon>Terriglobia</taxon>
        <taxon>Terriglobales</taxon>
        <taxon>Acidobacteriaceae</taxon>
        <taxon>Terriglobus</taxon>
    </lineage>
</organism>
<protein>
    <submittedName>
        <fullName evidence="5">Cys/Met metabolism pyridoxal-phosphate-dependent protein</fullName>
    </submittedName>
</protein>
<dbReference type="InterPro" id="IPR006311">
    <property type="entry name" value="TAT_signal"/>
</dbReference>
<feature type="chain" id="PRO_5023064339" evidence="4">
    <location>
        <begin position="39"/>
        <end position="537"/>
    </location>
</feature>
<keyword evidence="6" id="KW-1185">Reference proteome</keyword>
<dbReference type="EMBL" id="CP042806">
    <property type="protein sequence ID" value="QEE27440.1"/>
    <property type="molecule type" value="Genomic_DNA"/>
</dbReference>
<evidence type="ECO:0000256" key="1">
    <source>
        <dbReference type="ARBA" id="ARBA00001933"/>
    </source>
</evidence>
<dbReference type="Pfam" id="PF01053">
    <property type="entry name" value="Cys_Met_Meta_PP"/>
    <property type="match status" value="1"/>
</dbReference>
<dbReference type="GO" id="GO:0004125">
    <property type="term" value="F:L-seryl-tRNA(Sec) selenium transferase activity"/>
    <property type="evidence" value="ECO:0007669"/>
    <property type="project" value="TreeGrafter"/>
</dbReference>
<dbReference type="RefSeq" id="WP_147646631.1">
    <property type="nucleotide sequence ID" value="NZ_CP042806.1"/>
</dbReference>
<keyword evidence="2 3" id="KW-0663">Pyridoxal phosphate</keyword>
<dbReference type="AlphaFoldDB" id="A0A5B9E9X1"/>
<dbReference type="PROSITE" id="PS51318">
    <property type="entry name" value="TAT"/>
    <property type="match status" value="1"/>
</dbReference>
<dbReference type="SUPFAM" id="SSF53383">
    <property type="entry name" value="PLP-dependent transferases"/>
    <property type="match status" value="1"/>
</dbReference>
<dbReference type="PANTHER" id="PTHR32328:SF0">
    <property type="entry name" value="L-SERYL-TRNA(SEC) SELENIUM TRANSFERASE"/>
    <property type="match status" value="1"/>
</dbReference>
<dbReference type="InterPro" id="IPR015424">
    <property type="entry name" value="PyrdxlP-dep_Trfase"/>
</dbReference>
<dbReference type="PANTHER" id="PTHR32328">
    <property type="entry name" value="L-SERYL-TRNA(SEC) SELENIUM TRANSFERASE"/>
    <property type="match status" value="1"/>
</dbReference>
<accession>A0A5B9E9X1</accession>
<dbReference type="InterPro" id="IPR015421">
    <property type="entry name" value="PyrdxlP-dep_Trfase_major"/>
</dbReference>